<feature type="domain" description="DUF6533" evidence="2">
    <location>
        <begin position="18"/>
        <end position="61"/>
    </location>
</feature>
<dbReference type="InterPro" id="IPR045340">
    <property type="entry name" value="DUF6533"/>
</dbReference>
<accession>A0A409VCJ4</accession>
<feature type="transmembrane region" description="Helical" evidence="1">
    <location>
        <begin position="162"/>
        <end position="183"/>
    </location>
</feature>
<feature type="transmembrane region" description="Helical" evidence="1">
    <location>
        <begin position="294"/>
        <end position="320"/>
    </location>
</feature>
<keyword evidence="1" id="KW-1133">Transmembrane helix</keyword>
<dbReference type="OrthoDB" id="2638860at2759"/>
<dbReference type="InParanoid" id="A0A409VCJ4"/>
<keyword evidence="1" id="KW-0812">Transmembrane</keyword>
<gene>
    <name evidence="3" type="ORF">CVT26_002655</name>
</gene>
<dbReference type="EMBL" id="NHYE01005662">
    <property type="protein sequence ID" value="PPQ64823.1"/>
    <property type="molecule type" value="Genomic_DNA"/>
</dbReference>
<keyword evidence="4" id="KW-1185">Reference proteome</keyword>
<evidence type="ECO:0000313" key="3">
    <source>
        <dbReference type="EMBL" id="PPQ64823.1"/>
    </source>
</evidence>
<feature type="transmembrane region" description="Helical" evidence="1">
    <location>
        <begin position="210"/>
        <end position="234"/>
    </location>
</feature>
<name>A0A409VCJ4_9AGAR</name>
<feature type="transmembrane region" description="Helical" evidence="1">
    <location>
        <begin position="132"/>
        <end position="150"/>
    </location>
</feature>
<organism evidence="3 4">
    <name type="scientific">Gymnopilus dilepis</name>
    <dbReference type="NCBI Taxonomy" id="231916"/>
    <lineage>
        <taxon>Eukaryota</taxon>
        <taxon>Fungi</taxon>
        <taxon>Dikarya</taxon>
        <taxon>Basidiomycota</taxon>
        <taxon>Agaricomycotina</taxon>
        <taxon>Agaricomycetes</taxon>
        <taxon>Agaricomycetidae</taxon>
        <taxon>Agaricales</taxon>
        <taxon>Agaricineae</taxon>
        <taxon>Hymenogastraceae</taxon>
        <taxon>Gymnopilus</taxon>
    </lineage>
</organism>
<comment type="caution">
    <text evidence="3">The sequence shown here is derived from an EMBL/GenBank/DDBJ whole genome shotgun (WGS) entry which is preliminary data.</text>
</comment>
<protein>
    <recommendedName>
        <fullName evidence="2">DUF6533 domain-containing protein</fullName>
    </recommendedName>
</protein>
<sequence>MQSDTARWLYTDQALALLSLSTATCVIYDHLTTLEEEVEHVWKRSKWSAIQVMFFINRYSGDAMQLYAAFFRMRHIIRRDDSGLGTGVCPSLISFLLHIYLTCFGQAMGSSSAWDTFSSPSSLLCKVRNDSSPSRGLMIAHGLSSVIMMYRISSMYNHARKIVFLLGSSFLMENCCLLAVRAVSLAKNAPISPHPVQGVTLCQERSFPRWLFVVWFPMGCFEVLLLALSVSLAIKYHRGIRAARLSGVHSYLTSWGDPRSLAYVLLRDSVTFPCMCVGLVASNCKQPHPQSRSLSICIANLVIWITLPVCPCIHPVTLIFDPPYPLPLFKSI</sequence>
<dbReference type="Proteomes" id="UP000284706">
    <property type="component" value="Unassembled WGS sequence"/>
</dbReference>
<feature type="transmembrane region" description="Helical" evidence="1">
    <location>
        <begin position="82"/>
        <end position="101"/>
    </location>
</feature>
<proteinExistence type="predicted"/>
<evidence type="ECO:0000256" key="1">
    <source>
        <dbReference type="SAM" id="Phobius"/>
    </source>
</evidence>
<dbReference type="AlphaFoldDB" id="A0A409VCJ4"/>
<evidence type="ECO:0000259" key="2">
    <source>
        <dbReference type="Pfam" id="PF20151"/>
    </source>
</evidence>
<dbReference type="Pfam" id="PF20151">
    <property type="entry name" value="DUF6533"/>
    <property type="match status" value="1"/>
</dbReference>
<keyword evidence="1" id="KW-0472">Membrane</keyword>
<reference evidence="3 4" key="1">
    <citation type="journal article" date="2018" name="Evol. Lett.">
        <title>Horizontal gene cluster transfer increased hallucinogenic mushroom diversity.</title>
        <authorList>
            <person name="Reynolds H.T."/>
            <person name="Vijayakumar V."/>
            <person name="Gluck-Thaler E."/>
            <person name="Korotkin H.B."/>
            <person name="Matheny P.B."/>
            <person name="Slot J.C."/>
        </authorList>
    </citation>
    <scope>NUCLEOTIDE SEQUENCE [LARGE SCALE GENOMIC DNA]</scope>
    <source>
        <strain evidence="3 4">SRW20</strain>
    </source>
</reference>
<evidence type="ECO:0000313" key="4">
    <source>
        <dbReference type="Proteomes" id="UP000284706"/>
    </source>
</evidence>